<protein>
    <submittedName>
        <fullName evidence="1">Uncharacterized protein</fullName>
    </submittedName>
</protein>
<evidence type="ECO:0000313" key="2">
    <source>
        <dbReference type="Proteomes" id="UP000798662"/>
    </source>
</evidence>
<keyword evidence="2" id="KW-1185">Reference proteome</keyword>
<dbReference type="EMBL" id="CM020619">
    <property type="protein sequence ID" value="KAK1864019.1"/>
    <property type="molecule type" value="Genomic_DNA"/>
</dbReference>
<sequence length="411" mass="41449">MGTPARPRRRCHVRSRTTAVVVAAAAVAVAAGAAVALPLAAAAPMMDPAPSAPTGVVTHALPSGAPPTGVRSVRKPAPAAISAAVAAAMSAAAAREATTTGTAAAARRPPQPPQPPPPQPAAPPLPLPPPPLLPPPPPPSPPSTSPPPPPPSPPSTSPPPLPLLRPAEPLAGASTRAAALAHARRGWAEVVAARAACALAERRHHVPSYEVNGGEGQEQADLVLEEIIDDISRVMDACEWSGRGDTWPDEQLAVDEVGGGIGSGAAGDTAPVAAGGGGQARQASLLLRFLRLLHYKLLQVQGKAVLATPLPAASSPSGDGGGEGGTASDGGVVGEGGGGSVDSGGRADPVAAAAVGGEVETLRRTSRSASEAYERLRRVAAQSLQWHLRLSNVTAPQRYYITRHMNNIYLY</sequence>
<gene>
    <name evidence="1" type="ORF">I4F81_006570</name>
</gene>
<proteinExistence type="predicted"/>
<reference evidence="1" key="1">
    <citation type="submission" date="2019-11" db="EMBL/GenBank/DDBJ databases">
        <title>Nori genome reveals adaptations in red seaweeds to the harsh intertidal environment.</title>
        <authorList>
            <person name="Wang D."/>
            <person name="Mao Y."/>
        </authorList>
    </citation>
    <scope>NUCLEOTIDE SEQUENCE</scope>
    <source>
        <tissue evidence="1">Gametophyte</tissue>
    </source>
</reference>
<name>A0ACC3C116_PYRYE</name>
<dbReference type="Proteomes" id="UP000798662">
    <property type="component" value="Chromosome 2"/>
</dbReference>
<evidence type="ECO:0000313" key="1">
    <source>
        <dbReference type="EMBL" id="KAK1864019.1"/>
    </source>
</evidence>
<accession>A0ACC3C116</accession>
<organism evidence="1 2">
    <name type="scientific">Pyropia yezoensis</name>
    <name type="common">Susabi-nori</name>
    <name type="synonym">Porphyra yezoensis</name>
    <dbReference type="NCBI Taxonomy" id="2788"/>
    <lineage>
        <taxon>Eukaryota</taxon>
        <taxon>Rhodophyta</taxon>
        <taxon>Bangiophyceae</taxon>
        <taxon>Bangiales</taxon>
        <taxon>Bangiaceae</taxon>
        <taxon>Pyropia</taxon>
    </lineage>
</organism>
<comment type="caution">
    <text evidence="1">The sequence shown here is derived from an EMBL/GenBank/DDBJ whole genome shotgun (WGS) entry which is preliminary data.</text>
</comment>